<proteinExistence type="predicted"/>
<reference evidence="1 2" key="1">
    <citation type="submission" date="2018-03" db="EMBL/GenBank/DDBJ databases">
        <title>Genomic Encyclopedia of Archaeal and Bacterial Type Strains, Phase II (KMG-II): from individual species to whole genera.</title>
        <authorList>
            <person name="Goeker M."/>
        </authorList>
    </citation>
    <scope>NUCLEOTIDE SEQUENCE [LARGE SCALE GENOMIC DNA]</scope>
    <source>
        <strain evidence="1 2">DSM 29328</strain>
    </source>
</reference>
<organism evidence="1 2">
    <name type="scientific">Aliiruegeria haliotis</name>
    <dbReference type="NCBI Taxonomy" id="1280846"/>
    <lineage>
        <taxon>Bacteria</taxon>
        <taxon>Pseudomonadati</taxon>
        <taxon>Pseudomonadota</taxon>
        <taxon>Alphaproteobacteria</taxon>
        <taxon>Rhodobacterales</taxon>
        <taxon>Roseobacteraceae</taxon>
        <taxon>Aliiruegeria</taxon>
    </lineage>
</organism>
<keyword evidence="2" id="KW-1185">Reference proteome</keyword>
<evidence type="ECO:0000313" key="2">
    <source>
        <dbReference type="Proteomes" id="UP000239480"/>
    </source>
</evidence>
<gene>
    <name evidence="1" type="ORF">CLV78_101739</name>
</gene>
<accession>A0A2T0RZN2</accession>
<evidence type="ECO:0000313" key="1">
    <source>
        <dbReference type="EMBL" id="PRY26638.1"/>
    </source>
</evidence>
<comment type="caution">
    <text evidence="1">The sequence shown here is derived from an EMBL/GenBank/DDBJ whole genome shotgun (WGS) entry which is preliminary data.</text>
</comment>
<name>A0A2T0RZN2_9RHOB</name>
<dbReference type="EMBL" id="PVTD01000001">
    <property type="protein sequence ID" value="PRY26638.1"/>
    <property type="molecule type" value="Genomic_DNA"/>
</dbReference>
<dbReference type="Proteomes" id="UP000239480">
    <property type="component" value="Unassembled WGS sequence"/>
</dbReference>
<protein>
    <submittedName>
        <fullName evidence="1">Uncharacterized protein</fullName>
    </submittedName>
</protein>
<sequence length="84" mass="8756">MAFTLLNPERARGDLVSRDAGAASRRHELGYARSSVPILLALPTRCFAGAVVFAEAISAMANPLANGIFGQGGAPAIFREPVAM</sequence>
<dbReference type="AlphaFoldDB" id="A0A2T0RZN2"/>